<dbReference type="RefSeq" id="WP_382224266.1">
    <property type="nucleotide sequence ID" value="NZ_JBHTCA010000010.1"/>
</dbReference>
<name>A0ABW2QLC2_9BURK</name>
<evidence type="ECO:0000313" key="2">
    <source>
        <dbReference type="Proteomes" id="UP001596501"/>
    </source>
</evidence>
<accession>A0ABW2QLC2</accession>
<reference evidence="2" key="1">
    <citation type="journal article" date="2019" name="Int. J. Syst. Evol. Microbiol.">
        <title>The Global Catalogue of Microorganisms (GCM) 10K type strain sequencing project: providing services to taxonomists for standard genome sequencing and annotation.</title>
        <authorList>
            <consortium name="The Broad Institute Genomics Platform"/>
            <consortium name="The Broad Institute Genome Sequencing Center for Infectious Disease"/>
            <person name="Wu L."/>
            <person name="Ma J."/>
        </authorList>
    </citation>
    <scope>NUCLEOTIDE SEQUENCE [LARGE SCALE GENOMIC DNA]</scope>
    <source>
        <strain evidence="2">CGMCC 1.12371</strain>
    </source>
</reference>
<organism evidence="1 2">
    <name type="scientific">Hydrogenophaga atypica</name>
    <dbReference type="NCBI Taxonomy" id="249409"/>
    <lineage>
        <taxon>Bacteria</taxon>
        <taxon>Pseudomonadati</taxon>
        <taxon>Pseudomonadota</taxon>
        <taxon>Betaproteobacteria</taxon>
        <taxon>Burkholderiales</taxon>
        <taxon>Comamonadaceae</taxon>
        <taxon>Hydrogenophaga</taxon>
    </lineage>
</organism>
<comment type="caution">
    <text evidence="1">The sequence shown here is derived from an EMBL/GenBank/DDBJ whole genome shotgun (WGS) entry which is preliminary data.</text>
</comment>
<dbReference type="Proteomes" id="UP001596501">
    <property type="component" value="Unassembled WGS sequence"/>
</dbReference>
<dbReference type="EMBL" id="JBHTCA010000010">
    <property type="protein sequence ID" value="MFC7409934.1"/>
    <property type="molecule type" value="Genomic_DNA"/>
</dbReference>
<proteinExistence type="predicted"/>
<protein>
    <submittedName>
        <fullName evidence="1">Uncharacterized protein</fullName>
    </submittedName>
</protein>
<evidence type="ECO:0000313" key="1">
    <source>
        <dbReference type="EMBL" id="MFC7409934.1"/>
    </source>
</evidence>
<sequence length="152" mass="17081">MLDRYYTTSIGPDEEALRAAFMKCGDLMKARGCTVMGLAVHTKNNLDGVVRTVFGEDVVRVLDRDNKLDLRGIVIQLITEKIQIRRLEGPVLAAFIDPKKMDKIVASSGVTDIVFVPWAAEEHAGYLKTYPDSKEIFRSPRFEALLAESRQH</sequence>
<keyword evidence="2" id="KW-1185">Reference proteome</keyword>
<gene>
    <name evidence="1" type="ORF">ACFQPB_13780</name>
</gene>